<evidence type="ECO:0000256" key="2">
    <source>
        <dbReference type="ARBA" id="ARBA00022448"/>
    </source>
</evidence>
<evidence type="ECO:0000256" key="9">
    <source>
        <dbReference type="ARBA" id="ARBA00022967"/>
    </source>
</evidence>
<keyword evidence="8 12" id="KW-0067">ATP-binding</keyword>
<evidence type="ECO:0000256" key="6">
    <source>
        <dbReference type="ARBA" id="ARBA00022737"/>
    </source>
</evidence>
<comment type="caution">
    <text evidence="12">The sequence shown here is derived from an EMBL/GenBank/DDBJ whole genome shotgun (WGS) entry which is preliminary data.</text>
</comment>
<keyword evidence="9" id="KW-1278">Translocase</keyword>
<proteinExistence type="predicted"/>
<evidence type="ECO:0000313" key="12">
    <source>
        <dbReference type="EMBL" id="NCH88994.1"/>
    </source>
</evidence>
<dbReference type="EMBL" id="RPBY01000006">
    <property type="protein sequence ID" value="NCH88994.1"/>
    <property type="molecule type" value="Genomic_DNA"/>
</dbReference>
<dbReference type="GO" id="GO:0005524">
    <property type="term" value="F:ATP binding"/>
    <property type="evidence" value="ECO:0007669"/>
    <property type="project" value="UniProtKB-KW"/>
</dbReference>
<evidence type="ECO:0000313" key="13">
    <source>
        <dbReference type="Proteomes" id="UP000778262"/>
    </source>
</evidence>
<dbReference type="GO" id="GO:0015614">
    <property type="term" value="F:ABC-type D-xylose transporter activity"/>
    <property type="evidence" value="ECO:0007669"/>
    <property type="project" value="InterPro"/>
</dbReference>
<keyword evidence="10" id="KW-0472">Membrane</keyword>
<feature type="domain" description="ABC transporter" evidence="11">
    <location>
        <begin position="259"/>
        <end position="505"/>
    </location>
</feature>
<name>A0A9Q4T491_9ENTR</name>
<keyword evidence="6" id="KW-0677">Repeat</keyword>
<keyword evidence="3" id="KW-1003">Cell membrane</keyword>
<dbReference type="InterPro" id="IPR003593">
    <property type="entry name" value="AAA+_ATPase"/>
</dbReference>
<evidence type="ECO:0000256" key="5">
    <source>
        <dbReference type="ARBA" id="ARBA00022597"/>
    </source>
</evidence>
<accession>A0A9Q4T491</accession>
<gene>
    <name evidence="12" type="ORF">EHJ13_16375</name>
</gene>
<dbReference type="InterPro" id="IPR013455">
    <property type="entry name" value="ABC_transptr_XylG"/>
</dbReference>
<sequence length="513" mass="56129">MPYLLEMKNITKAFGAVKAVDNVSLALAPGEVMSLCGENGSGKSTLMKVLCGIYPWGSYEGEITFAGEPLTPTHIRDTERKGIAIIHQELALVKNLTVLENIFLGAEITRHGVLDYDAMTLRCEKLLAQVSLFISPHTRTGDLGLGQQQLVEIAKALNKQVRLLVLDEPTASLTEQETALLLDIIRDLQQHGIACIYISHKLNEVKAISDTICVIRDGKPVGTRPAAQMSEEEIIAMMVGRELTALYPSEPHSPGEEILRVENLTAWHPVNRHIQRVSDLSFSLRRGEILGIAGLVGAGRTEAMQCLFGVWPGRWQGSIFIDGEPVTIRNCQQAIAHGIAMVPEDRKKDGIVPVMAVGQNITLAALDQFSGPLSALDAAAEQQCILDSLQRLKVKTASPMLAIGRLSGGNQQKAILARCLLLNPRILILDEPTRGIDIGAKYEIYKLINQLVQQGIAVIVISSELPEVLGLSDRVLVMHEGRLKANLINHQLTQEQVMEAALRSDRHVEKQPV</sequence>
<dbReference type="GO" id="GO:0005886">
    <property type="term" value="C:plasma membrane"/>
    <property type="evidence" value="ECO:0007669"/>
    <property type="project" value="UniProtKB-SubCell"/>
</dbReference>
<feature type="domain" description="ABC transporter" evidence="11">
    <location>
        <begin position="5"/>
        <end position="242"/>
    </location>
</feature>
<evidence type="ECO:0000256" key="10">
    <source>
        <dbReference type="ARBA" id="ARBA00023136"/>
    </source>
</evidence>
<keyword evidence="4" id="KW-0997">Cell inner membrane</keyword>
<evidence type="ECO:0000256" key="7">
    <source>
        <dbReference type="ARBA" id="ARBA00022741"/>
    </source>
</evidence>
<dbReference type="InterPro" id="IPR003439">
    <property type="entry name" value="ABC_transporter-like_ATP-bd"/>
</dbReference>
<comment type="subcellular location">
    <subcellularLocation>
        <location evidence="1">Cell inner membrane</location>
        <topology evidence="1">Peripheral membrane protein</topology>
    </subcellularLocation>
</comment>
<dbReference type="SMART" id="SM00382">
    <property type="entry name" value="AAA"/>
    <property type="match status" value="2"/>
</dbReference>
<dbReference type="RefSeq" id="WP_134879202.1">
    <property type="nucleotide sequence ID" value="NZ_RPBY01000006.1"/>
</dbReference>
<dbReference type="InterPro" id="IPR050107">
    <property type="entry name" value="ABC_carbohydrate_import_ATPase"/>
</dbReference>
<dbReference type="CDD" id="cd03216">
    <property type="entry name" value="ABC_Carb_Monos_I"/>
    <property type="match status" value="1"/>
</dbReference>
<dbReference type="Proteomes" id="UP000778262">
    <property type="component" value="Unassembled WGS sequence"/>
</dbReference>
<dbReference type="SUPFAM" id="SSF52540">
    <property type="entry name" value="P-loop containing nucleoside triphosphate hydrolases"/>
    <property type="match status" value="2"/>
</dbReference>
<organism evidence="12 13">
    <name type="scientific">Cronobacter dublinensis</name>
    <dbReference type="NCBI Taxonomy" id="413497"/>
    <lineage>
        <taxon>Bacteria</taxon>
        <taxon>Pseudomonadati</taxon>
        <taxon>Pseudomonadota</taxon>
        <taxon>Gammaproteobacteria</taxon>
        <taxon>Enterobacterales</taxon>
        <taxon>Enterobacteriaceae</taxon>
        <taxon>Cronobacter</taxon>
    </lineage>
</organism>
<dbReference type="PANTHER" id="PTHR43790">
    <property type="entry name" value="CARBOHYDRATE TRANSPORT ATP-BINDING PROTEIN MG119-RELATED"/>
    <property type="match status" value="1"/>
</dbReference>
<dbReference type="InterPro" id="IPR017871">
    <property type="entry name" value="ABC_transporter-like_CS"/>
</dbReference>
<dbReference type="Pfam" id="PF00005">
    <property type="entry name" value="ABC_tran"/>
    <property type="match status" value="2"/>
</dbReference>
<evidence type="ECO:0000256" key="1">
    <source>
        <dbReference type="ARBA" id="ARBA00004417"/>
    </source>
</evidence>
<protein>
    <submittedName>
        <fullName evidence="12">Xylose ABC transporter ATP-binding protein</fullName>
    </submittedName>
</protein>
<evidence type="ECO:0000256" key="4">
    <source>
        <dbReference type="ARBA" id="ARBA00022519"/>
    </source>
</evidence>
<keyword evidence="5" id="KW-0762">Sugar transport</keyword>
<evidence type="ECO:0000256" key="3">
    <source>
        <dbReference type="ARBA" id="ARBA00022475"/>
    </source>
</evidence>
<keyword evidence="2" id="KW-0813">Transport</keyword>
<reference evidence="12" key="1">
    <citation type="submission" date="2018-11" db="EMBL/GenBank/DDBJ databases">
        <title>Genomics analysis of Putative Virulence Factors on Adhesion and Cytotoxicity for Cronobacter spp.</title>
        <authorList>
            <person name="Cui J."/>
        </authorList>
    </citation>
    <scope>NUCLEOTIDE SEQUENCE</scope>
    <source>
        <strain evidence="12">SD69</strain>
    </source>
</reference>
<dbReference type="InterPro" id="IPR027417">
    <property type="entry name" value="P-loop_NTPase"/>
</dbReference>
<dbReference type="PROSITE" id="PS50893">
    <property type="entry name" value="ABC_TRANSPORTER_2"/>
    <property type="match status" value="2"/>
</dbReference>
<dbReference type="Gene3D" id="3.40.50.300">
    <property type="entry name" value="P-loop containing nucleotide triphosphate hydrolases"/>
    <property type="match status" value="2"/>
</dbReference>
<dbReference type="FunFam" id="3.40.50.300:FF:000126">
    <property type="entry name" value="Galactose/methyl galactoside import ATP-binding protein MglA"/>
    <property type="match status" value="1"/>
</dbReference>
<dbReference type="PANTHER" id="PTHR43790:SF1">
    <property type="entry name" value="XYLOSE IMPORT ATP-BINDING PROTEIN XYLG"/>
    <property type="match status" value="1"/>
</dbReference>
<evidence type="ECO:0000256" key="8">
    <source>
        <dbReference type="ARBA" id="ARBA00022840"/>
    </source>
</evidence>
<dbReference type="FunFam" id="3.40.50.300:FF:000127">
    <property type="entry name" value="Ribose import ATP-binding protein RbsA"/>
    <property type="match status" value="1"/>
</dbReference>
<dbReference type="GO" id="GO:0016887">
    <property type="term" value="F:ATP hydrolysis activity"/>
    <property type="evidence" value="ECO:0007669"/>
    <property type="project" value="InterPro"/>
</dbReference>
<dbReference type="NCBIfam" id="NF010069">
    <property type="entry name" value="PRK13549.1"/>
    <property type="match status" value="1"/>
</dbReference>
<dbReference type="PROSITE" id="PS00211">
    <property type="entry name" value="ABC_TRANSPORTER_1"/>
    <property type="match status" value="1"/>
</dbReference>
<evidence type="ECO:0000259" key="11">
    <source>
        <dbReference type="PROSITE" id="PS50893"/>
    </source>
</evidence>
<dbReference type="CDD" id="cd03215">
    <property type="entry name" value="ABC_Carb_Monos_II"/>
    <property type="match status" value="1"/>
</dbReference>
<dbReference type="NCBIfam" id="TIGR02633">
    <property type="entry name" value="xylG"/>
    <property type="match status" value="1"/>
</dbReference>
<keyword evidence="7" id="KW-0547">Nucleotide-binding</keyword>
<dbReference type="AlphaFoldDB" id="A0A9Q4T491"/>